<sequence length="152" mass="17121">MILLVICRMFSYHVASRAAWWQSAGTLHPVKRIKAFATFQVFLIGLAVKLARPGWTCSACLMFTQSEEGGPSKTLARYRYHIDWTLPVLLHHGRSGSGYLGLLIGTSVSNSYLRVLVGLVRATNSLAKIIRSLDNPSLLRYMRRPRNVLYAR</sequence>
<evidence type="ECO:0000313" key="1">
    <source>
        <dbReference type="EMBL" id="KZT08690.1"/>
    </source>
</evidence>
<organism evidence="1 2">
    <name type="scientific">Laetiporus sulphureus 93-53</name>
    <dbReference type="NCBI Taxonomy" id="1314785"/>
    <lineage>
        <taxon>Eukaryota</taxon>
        <taxon>Fungi</taxon>
        <taxon>Dikarya</taxon>
        <taxon>Basidiomycota</taxon>
        <taxon>Agaricomycotina</taxon>
        <taxon>Agaricomycetes</taxon>
        <taxon>Polyporales</taxon>
        <taxon>Laetiporus</taxon>
    </lineage>
</organism>
<dbReference type="AlphaFoldDB" id="A0A165FAY0"/>
<evidence type="ECO:0000313" key="2">
    <source>
        <dbReference type="Proteomes" id="UP000076871"/>
    </source>
</evidence>
<dbReference type="RefSeq" id="XP_040766430.1">
    <property type="nucleotide sequence ID" value="XM_040902705.1"/>
</dbReference>
<protein>
    <submittedName>
        <fullName evidence="1">Uncharacterized protein</fullName>
    </submittedName>
</protein>
<name>A0A165FAY0_9APHY</name>
<dbReference type="EMBL" id="KV427614">
    <property type="protein sequence ID" value="KZT08690.1"/>
    <property type="molecule type" value="Genomic_DNA"/>
</dbReference>
<dbReference type="InParanoid" id="A0A165FAY0"/>
<dbReference type="Proteomes" id="UP000076871">
    <property type="component" value="Unassembled WGS sequence"/>
</dbReference>
<gene>
    <name evidence="1" type="ORF">LAESUDRAFT_50021</name>
</gene>
<accession>A0A165FAY0</accession>
<proteinExistence type="predicted"/>
<reference evidence="1 2" key="1">
    <citation type="journal article" date="2016" name="Mol. Biol. Evol.">
        <title>Comparative Genomics of Early-Diverging Mushroom-Forming Fungi Provides Insights into the Origins of Lignocellulose Decay Capabilities.</title>
        <authorList>
            <person name="Nagy L.G."/>
            <person name="Riley R."/>
            <person name="Tritt A."/>
            <person name="Adam C."/>
            <person name="Daum C."/>
            <person name="Floudas D."/>
            <person name="Sun H."/>
            <person name="Yadav J.S."/>
            <person name="Pangilinan J."/>
            <person name="Larsson K.H."/>
            <person name="Matsuura K."/>
            <person name="Barry K."/>
            <person name="Labutti K."/>
            <person name="Kuo R."/>
            <person name="Ohm R.A."/>
            <person name="Bhattacharya S.S."/>
            <person name="Shirouzu T."/>
            <person name="Yoshinaga Y."/>
            <person name="Martin F.M."/>
            <person name="Grigoriev I.V."/>
            <person name="Hibbett D.S."/>
        </authorList>
    </citation>
    <scope>NUCLEOTIDE SEQUENCE [LARGE SCALE GENOMIC DNA]</scope>
    <source>
        <strain evidence="1 2">93-53</strain>
    </source>
</reference>
<keyword evidence="2" id="KW-1185">Reference proteome</keyword>
<dbReference type="GeneID" id="63819736"/>